<dbReference type="InParanoid" id="A0A1B4XHA9"/>
<dbReference type="Proteomes" id="UP000243180">
    <property type="component" value="Chromosome"/>
</dbReference>
<organism evidence="1 2">
    <name type="scientific">Sulfuricaulis limicola</name>
    <dbReference type="NCBI Taxonomy" id="1620215"/>
    <lineage>
        <taxon>Bacteria</taxon>
        <taxon>Pseudomonadati</taxon>
        <taxon>Pseudomonadota</taxon>
        <taxon>Gammaproteobacteria</taxon>
        <taxon>Acidiferrobacterales</taxon>
        <taxon>Acidiferrobacteraceae</taxon>
        <taxon>Sulfuricaulis</taxon>
    </lineage>
</organism>
<protein>
    <submittedName>
        <fullName evidence="1">Uncharacterized protein</fullName>
    </submittedName>
</protein>
<keyword evidence="2" id="KW-1185">Reference proteome</keyword>
<evidence type="ECO:0000313" key="2">
    <source>
        <dbReference type="Proteomes" id="UP000243180"/>
    </source>
</evidence>
<reference evidence="1 2" key="1">
    <citation type="submission" date="2015-05" db="EMBL/GenBank/DDBJ databases">
        <title>Complete genome sequence of a sulfur-oxidizing gammaproteobacterium strain HA5.</title>
        <authorList>
            <person name="Miura A."/>
            <person name="Kojima H."/>
            <person name="Fukui M."/>
        </authorList>
    </citation>
    <scope>NUCLEOTIDE SEQUENCE [LARGE SCALE GENOMIC DNA]</scope>
    <source>
        <strain evidence="1 2">HA5</strain>
    </source>
</reference>
<proteinExistence type="predicted"/>
<dbReference type="EMBL" id="AP014879">
    <property type="protein sequence ID" value="BAV34186.1"/>
    <property type="molecule type" value="Genomic_DNA"/>
</dbReference>
<sequence length="233" mass="25325">MKFRARWAAATHSTITTAFMKSNIMLVAAICLILVGCATSDVSKDFSLSPDSKSGLLIGSVKYLGPVSGYRVYFKGLNNNEKGYFEAGSSNAVSLFSTRYDFPDVGGKLQVTELIPGNYEIYGWAVQSGVAHLSQTTPFSIKFKIEPGKATYIGSFIFTVTNKLAATVTATKVDFADAFDEDIKVLHRLYPKLAMADIYRGVDLGLRKEDIGGASSVYFNLAPFFIPGAPIKH</sequence>
<gene>
    <name evidence="1" type="ORF">SCL_1895</name>
</gene>
<name>A0A1B4XHA9_9GAMM</name>
<dbReference type="AlphaFoldDB" id="A0A1B4XHA9"/>
<evidence type="ECO:0000313" key="1">
    <source>
        <dbReference type="EMBL" id="BAV34186.1"/>
    </source>
</evidence>
<dbReference type="RefSeq" id="WP_148665061.1">
    <property type="nucleotide sequence ID" value="NZ_AP014879.1"/>
</dbReference>
<accession>A0A1B4XHA9</accession>
<dbReference type="OrthoDB" id="5827160at2"/>
<dbReference type="KEGG" id="slim:SCL_1895"/>